<keyword evidence="2" id="KW-1185">Reference proteome</keyword>
<feature type="non-terminal residue" evidence="1">
    <location>
        <position position="1"/>
    </location>
</feature>
<reference evidence="1" key="1">
    <citation type="submission" date="2021-02" db="EMBL/GenBank/DDBJ databases">
        <authorList>
            <person name="Nowell W R."/>
        </authorList>
    </citation>
    <scope>NUCLEOTIDE SEQUENCE</scope>
</reference>
<evidence type="ECO:0000313" key="2">
    <source>
        <dbReference type="Proteomes" id="UP000663866"/>
    </source>
</evidence>
<feature type="non-terminal residue" evidence="1">
    <location>
        <position position="60"/>
    </location>
</feature>
<dbReference type="AlphaFoldDB" id="A0A821FYT8"/>
<accession>A0A821FYT8</accession>
<sequence>DRVHSKDEPYFNVHQLTQLAPHLRRLETGGTNVMLNTDLVNFVLEIIREFHQLIELAINK</sequence>
<dbReference type="Proteomes" id="UP000663866">
    <property type="component" value="Unassembled WGS sequence"/>
</dbReference>
<comment type="caution">
    <text evidence="1">The sequence shown here is derived from an EMBL/GenBank/DDBJ whole genome shotgun (WGS) entry which is preliminary data.</text>
</comment>
<proteinExistence type="predicted"/>
<name>A0A821FYT8_9BILA</name>
<protein>
    <submittedName>
        <fullName evidence="1">Uncharacterized protein</fullName>
    </submittedName>
</protein>
<evidence type="ECO:0000313" key="1">
    <source>
        <dbReference type="EMBL" id="CAF4656434.1"/>
    </source>
</evidence>
<gene>
    <name evidence="1" type="ORF">OVN521_LOCUS46964</name>
</gene>
<dbReference type="EMBL" id="CAJOBG010088459">
    <property type="protein sequence ID" value="CAF4656434.1"/>
    <property type="molecule type" value="Genomic_DNA"/>
</dbReference>
<organism evidence="1 2">
    <name type="scientific">Rotaria magnacalcarata</name>
    <dbReference type="NCBI Taxonomy" id="392030"/>
    <lineage>
        <taxon>Eukaryota</taxon>
        <taxon>Metazoa</taxon>
        <taxon>Spiralia</taxon>
        <taxon>Gnathifera</taxon>
        <taxon>Rotifera</taxon>
        <taxon>Eurotatoria</taxon>
        <taxon>Bdelloidea</taxon>
        <taxon>Philodinida</taxon>
        <taxon>Philodinidae</taxon>
        <taxon>Rotaria</taxon>
    </lineage>
</organism>